<evidence type="ECO:0000313" key="4">
    <source>
        <dbReference type="Proteomes" id="UP001596226"/>
    </source>
</evidence>
<organism evidence="3 4">
    <name type="scientific">Micromonospora vulcania</name>
    <dbReference type="NCBI Taxonomy" id="1441873"/>
    <lineage>
        <taxon>Bacteria</taxon>
        <taxon>Bacillati</taxon>
        <taxon>Actinomycetota</taxon>
        <taxon>Actinomycetes</taxon>
        <taxon>Micromonosporales</taxon>
        <taxon>Micromonosporaceae</taxon>
        <taxon>Micromonospora</taxon>
    </lineage>
</organism>
<keyword evidence="2" id="KW-0732">Signal</keyword>
<feature type="compositionally biased region" description="Low complexity" evidence="1">
    <location>
        <begin position="28"/>
        <end position="37"/>
    </location>
</feature>
<gene>
    <name evidence="3" type="ORF">ACFQGL_28950</name>
</gene>
<evidence type="ECO:0000256" key="1">
    <source>
        <dbReference type="SAM" id="MobiDB-lite"/>
    </source>
</evidence>
<reference evidence="4" key="1">
    <citation type="journal article" date="2019" name="Int. J. Syst. Evol. Microbiol.">
        <title>The Global Catalogue of Microorganisms (GCM) 10K type strain sequencing project: providing services to taxonomists for standard genome sequencing and annotation.</title>
        <authorList>
            <consortium name="The Broad Institute Genomics Platform"/>
            <consortium name="The Broad Institute Genome Sequencing Center for Infectious Disease"/>
            <person name="Wu L."/>
            <person name="Ma J."/>
        </authorList>
    </citation>
    <scope>NUCLEOTIDE SEQUENCE [LARGE SCALE GENOMIC DNA]</scope>
    <source>
        <strain evidence="4">CGMCC 4.7144</strain>
    </source>
</reference>
<dbReference type="RefSeq" id="WP_377515781.1">
    <property type="nucleotide sequence ID" value="NZ_JBHSQS010000030.1"/>
</dbReference>
<dbReference type="PROSITE" id="PS51257">
    <property type="entry name" value="PROKAR_LIPOPROTEIN"/>
    <property type="match status" value="1"/>
</dbReference>
<name>A0ABW1HFA3_9ACTN</name>
<evidence type="ECO:0008006" key="5">
    <source>
        <dbReference type="Google" id="ProtNLM"/>
    </source>
</evidence>
<comment type="caution">
    <text evidence="3">The sequence shown here is derived from an EMBL/GenBank/DDBJ whole genome shotgun (WGS) entry which is preliminary data.</text>
</comment>
<sequence>MRVLRIVVVAAVFAFFGAGCSGDDEPTSRPTPVVTSTASGDAVEPSGPPPVTAGPATATASWPDGVTAKLVAVERVPSSWGVDVPESRTIVRLTVEVHNGGQAALPVAPSSRQLTLLYGPQLTEAAAVTGHKYPDPAEQTKKGLSADGDTRIPVGGKSRFVESQTVPMDAVDDLTVVVELPSIFGTRTPYTLTGVQRLVKLVR</sequence>
<feature type="region of interest" description="Disordered" evidence="1">
    <location>
        <begin position="24"/>
        <end position="60"/>
    </location>
</feature>
<protein>
    <recommendedName>
        <fullName evidence="5">DUF4352 domain-containing protein</fullName>
    </recommendedName>
</protein>
<dbReference type="EMBL" id="JBHSQS010000030">
    <property type="protein sequence ID" value="MFC5927376.1"/>
    <property type="molecule type" value="Genomic_DNA"/>
</dbReference>
<dbReference type="Proteomes" id="UP001596226">
    <property type="component" value="Unassembled WGS sequence"/>
</dbReference>
<evidence type="ECO:0000256" key="2">
    <source>
        <dbReference type="SAM" id="SignalP"/>
    </source>
</evidence>
<feature type="signal peptide" evidence="2">
    <location>
        <begin position="1"/>
        <end position="21"/>
    </location>
</feature>
<keyword evidence="4" id="KW-1185">Reference proteome</keyword>
<proteinExistence type="predicted"/>
<accession>A0ABW1HFA3</accession>
<feature type="chain" id="PRO_5046478646" description="DUF4352 domain-containing protein" evidence="2">
    <location>
        <begin position="22"/>
        <end position="203"/>
    </location>
</feature>
<evidence type="ECO:0000313" key="3">
    <source>
        <dbReference type="EMBL" id="MFC5927376.1"/>
    </source>
</evidence>